<gene>
    <name evidence="1" type="ORF">GCM10011349_22810</name>
</gene>
<protein>
    <submittedName>
        <fullName evidence="1">Uncharacterized protein</fullName>
    </submittedName>
</protein>
<proteinExistence type="predicted"/>
<name>A0ABQ2JMN7_9SPHN</name>
<keyword evidence="2" id="KW-1185">Reference proteome</keyword>
<organism evidence="1 2">
    <name type="scientific">Novosphingobium indicum</name>
    <dbReference type="NCBI Taxonomy" id="462949"/>
    <lineage>
        <taxon>Bacteria</taxon>
        <taxon>Pseudomonadati</taxon>
        <taxon>Pseudomonadota</taxon>
        <taxon>Alphaproteobacteria</taxon>
        <taxon>Sphingomonadales</taxon>
        <taxon>Sphingomonadaceae</taxon>
        <taxon>Novosphingobium</taxon>
    </lineage>
</organism>
<dbReference type="RefSeq" id="WP_188819809.1">
    <property type="nucleotide sequence ID" value="NZ_BMLK01000009.1"/>
</dbReference>
<dbReference type="Proteomes" id="UP000605099">
    <property type="component" value="Unassembled WGS sequence"/>
</dbReference>
<reference evidence="2" key="1">
    <citation type="journal article" date="2019" name="Int. J. Syst. Evol. Microbiol.">
        <title>The Global Catalogue of Microorganisms (GCM) 10K type strain sequencing project: providing services to taxonomists for standard genome sequencing and annotation.</title>
        <authorList>
            <consortium name="The Broad Institute Genomics Platform"/>
            <consortium name="The Broad Institute Genome Sequencing Center for Infectious Disease"/>
            <person name="Wu L."/>
            <person name="Ma J."/>
        </authorList>
    </citation>
    <scope>NUCLEOTIDE SEQUENCE [LARGE SCALE GENOMIC DNA]</scope>
    <source>
        <strain evidence="2">CGMCC 1.6784</strain>
    </source>
</reference>
<comment type="caution">
    <text evidence="1">The sequence shown here is derived from an EMBL/GenBank/DDBJ whole genome shotgun (WGS) entry which is preliminary data.</text>
</comment>
<accession>A0ABQ2JMN7</accession>
<sequence>MTQLGRDEPIPAAMQGRWIDVDDPSVELVIDGGAVACFGRTVEYDYKSIEEEDGTLTVNLMVNDAASEDSFQRSNITGLVITPEGEFHAYNVKFASQFVRNSD</sequence>
<dbReference type="EMBL" id="BMLK01000009">
    <property type="protein sequence ID" value="GGN50815.1"/>
    <property type="molecule type" value="Genomic_DNA"/>
</dbReference>
<evidence type="ECO:0000313" key="1">
    <source>
        <dbReference type="EMBL" id="GGN50815.1"/>
    </source>
</evidence>
<evidence type="ECO:0000313" key="2">
    <source>
        <dbReference type="Proteomes" id="UP000605099"/>
    </source>
</evidence>